<evidence type="ECO:0000313" key="3">
    <source>
        <dbReference type="Proteomes" id="UP000001075"/>
    </source>
</evidence>
<accession>G3HZ67</accession>
<dbReference type="PANTHER" id="PTHR15750">
    <property type="entry name" value="VASOHIBIN-1-LIKE ISOFORM X2"/>
    <property type="match status" value="1"/>
</dbReference>
<dbReference type="PANTHER" id="PTHR15750:SF4">
    <property type="entry name" value="TUBULINYL-TYR CARBOXYPEPTIDASE 2"/>
    <property type="match status" value="1"/>
</dbReference>
<dbReference type="Pfam" id="PF14822">
    <property type="entry name" value="Vasohibin"/>
    <property type="match status" value="2"/>
</dbReference>
<dbReference type="InterPro" id="IPR028131">
    <property type="entry name" value="VASH1"/>
</dbReference>
<organism evidence="2 3">
    <name type="scientific">Cricetulus griseus</name>
    <name type="common">Chinese hamster</name>
    <name type="synonym">Cricetulus barabensis griseus</name>
    <dbReference type="NCBI Taxonomy" id="10029"/>
    <lineage>
        <taxon>Eukaryota</taxon>
        <taxon>Metazoa</taxon>
        <taxon>Chordata</taxon>
        <taxon>Craniata</taxon>
        <taxon>Vertebrata</taxon>
        <taxon>Euteleostomi</taxon>
        <taxon>Mammalia</taxon>
        <taxon>Eutheria</taxon>
        <taxon>Euarchontoglires</taxon>
        <taxon>Glires</taxon>
        <taxon>Rodentia</taxon>
        <taxon>Myomorpha</taxon>
        <taxon>Muroidea</taxon>
        <taxon>Cricetidae</taxon>
        <taxon>Cricetinae</taxon>
        <taxon>Cricetulus</taxon>
    </lineage>
</organism>
<dbReference type="InParanoid" id="G3HZ67"/>
<feature type="compositionally biased region" description="Basic residues" evidence="1">
    <location>
        <begin position="430"/>
        <end position="441"/>
    </location>
</feature>
<proteinExistence type="predicted"/>
<gene>
    <name evidence="2" type="ORF">I79_016362</name>
</gene>
<reference evidence="3" key="1">
    <citation type="journal article" date="2011" name="Nat. Biotechnol.">
        <title>The genomic sequence of the Chinese hamster ovary (CHO)-K1 cell line.</title>
        <authorList>
            <person name="Xu X."/>
            <person name="Nagarajan H."/>
            <person name="Lewis N.E."/>
            <person name="Pan S."/>
            <person name="Cai Z."/>
            <person name="Liu X."/>
            <person name="Chen W."/>
            <person name="Xie M."/>
            <person name="Wang W."/>
            <person name="Hammond S."/>
            <person name="Andersen M.R."/>
            <person name="Neff N."/>
            <person name="Passarelli B."/>
            <person name="Koh W."/>
            <person name="Fan H.C."/>
            <person name="Wang J."/>
            <person name="Gui Y."/>
            <person name="Lee K.H."/>
            <person name="Betenbaugh M.J."/>
            <person name="Quake S.R."/>
            <person name="Famili I."/>
            <person name="Palsson B.O."/>
            <person name="Wang J."/>
        </authorList>
    </citation>
    <scope>NUCLEOTIDE SEQUENCE [LARGE SCALE GENOMIC DNA]</scope>
    <source>
        <strain evidence="3">CHO K1 cell line</strain>
    </source>
</reference>
<sequence>MVDFGINVDHFLSRPEPCVGQTRLDQGQDQLYLRVTSLGAFAAAPPPWGNWTFSPRIVAPAPRGSQDTAASGFAWQPSFPHSDPLPPGNAAANHRAAQLRVVESRARDPPLFVAVSNGRIQNIGGCPGDSVICHRITFENGTWNEATADAAPTALCSNEASWPEVGAKGTRSRSSHARPVSLATSGGSEEEDKDGGVLFHVNKGGFPIDSHTWERMWLHVAKVHPKGGEMVGAIRNAAFLAKPSIPQVPNYRLSMTIPDWLQAIQNYMKTLQYPFRQGLSTTDKGWARYLTNGQPSIERFPISFKTYFSGNYFHHVVLGIYCNGYYGSLGMSRRAELMDKPLTFRTLSDLVFDFEDSYKKYLHTVKKVKIGLYVPHEPHSFQPIEWKQLVLNVSKMLRSDIRKELEKYARDMRMKILQPASAHSPTQVRSRGKSLSPRRRQASPSRRLGRGDKSPALPEKKVADLSTLNEVGYQIRI</sequence>
<dbReference type="AlphaFoldDB" id="G3HZ67"/>
<evidence type="ECO:0000256" key="1">
    <source>
        <dbReference type="SAM" id="MobiDB-lite"/>
    </source>
</evidence>
<feature type="region of interest" description="Disordered" evidence="1">
    <location>
        <begin position="419"/>
        <end position="461"/>
    </location>
</feature>
<name>G3HZ67_CRIGR</name>
<evidence type="ECO:0000313" key="2">
    <source>
        <dbReference type="EMBL" id="EGV99616.1"/>
    </source>
</evidence>
<dbReference type="STRING" id="10029.G3HZ67"/>
<dbReference type="EMBL" id="JH000961">
    <property type="protein sequence ID" value="EGV99616.1"/>
    <property type="molecule type" value="Genomic_DNA"/>
</dbReference>
<feature type="region of interest" description="Disordered" evidence="1">
    <location>
        <begin position="59"/>
        <end position="94"/>
    </location>
</feature>
<dbReference type="GO" id="GO:0045765">
    <property type="term" value="P:regulation of angiogenesis"/>
    <property type="evidence" value="ECO:0007669"/>
    <property type="project" value="InterPro"/>
</dbReference>
<dbReference type="Proteomes" id="UP000001075">
    <property type="component" value="Unassembled WGS sequence"/>
</dbReference>
<protein>
    <submittedName>
        <fullName evidence="2">Vasohibin-2</fullName>
    </submittedName>
</protein>
<dbReference type="FunCoup" id="G3HZ67">
    <property type="interactions" value="626"/>
</dbReference>
<dbReference type="GO" id="GO:0005737">
    <property type="term" value="C:cytoplasm"/>
    <property type="evidence" value="ECO:0007669"/>
    <property type="project" value="InterPro"/>
</dbReference>
<feature type="region of interest" description="Disordered" evidence="1">
    <location>
        <begin position="164"/>
        <end position="194"/>
    </location>
</feature>
<feature type="compositionally biased region" description="Basic and acidic residues" evidence="1">
    <location>
        <begin position="449"/>
        <end position="461"/>
    </location>
</feature>